<dbReference type="EMBL" id="BJMH01000014">
    <property type="protein sequence ID" value="GEB33528.1"/>
    <property type="molecule type" value="Genomic_DNA"/>
</dbReference>
<dbReference type="Gene3D" id="3.90.180.10">
    <property type="entry name" value="Medium-chain alcohol dehydrogenases, catalytic domain"/>
    <property type="match status" value="1"/>
</dbReference>
<organism evidence="2 3">
    <name type="scientific">Brevibacillus parabrevis</name>
    <dbReference type="NCBI Taxonomy" id="54914"/>
    <lineage>
        <taxon>Bacteria</taxon>
        <taxon>Bacillati</taxon>
        <taxon>Bacillota</taxon>
        <taxon>Bacilli</taxon>
        <taxon>Bacillales</taxon>
        <taxon>Paenibacillaceae</taxon>
        <taxon>Brevibacillus</taxon>
    </lineage>
</organism>
<dbReference type="Proteomes" id="UP000316882">
    <property type="component" value="Unassembled WGS sequence"/>
</dbReference>
<protein>
    <submittedName>
        <fullName evidence="2">Uncharacterized protein</fullName>
    </submittedName>
</protein>
<reference evidence="2 3" key="1">
    <citation type="submission" date="2019-06" db="EMBL/GenBank/DDBJ databases">
        <title>Whole genome shotgun sequence of Brevibacillus parabrevis NBRC 12334.</title>
        <authorList>
            <person name="Hosoyama A."/>
            <person name="Uohara A."/>
            <person name="Ohji S."/>
            <person name="Ichikawa N."/>
        </authorList>
    </citation>
    <scope>NUCLEOTIDE SEQUENCE [LARGE SCALE GENOMIC DNA]</scope>
    <source>
        <strain evidence="2 3">NBRC 12334</strain>
    </source>
</reference>
<gene>
    <name evidence="2" type="ORF">BPA01_31080</name>
</gene>
<sequence length="65" mass="6988">MRSKFSGEFGPPQLPTNATPSPARTRLAMAAGSSTRHTFPLEQAGDAHRAIEARRGRGKIVLTID</sequence>
<name>A0A4Y3PQ68_BREPA</name>
<evidence type="ECO:0000313" key="2">
    <source>
        <dbReference type="EMBL" id="GEB33528.1"/>
    </source>
</evidence>
<keyword evidence="3" id="KW-1185">Reference proteome</keyword>
<feature type="region of interest" description="Disordered" evidence="1">
    <location>
        <begin position="28"/>
        <end position="47"/>
    </location>
</feature>
<comment type="caution">
    <text evidence="2">The sequence shown here is derived from an EMBL/GenBank/DDBJ whole genome shotgun (WGS) entry which is preliminary data.</text>
</comment>
<feature type="region of interest" description="Disordered" evidence="1">
    <location>
        <begin position="1"/>
        <end position="23"/>
    </location>
</feature>
<dbReference type="AlphaFoldDB" id="A0A4Y3PQ68"/>
<proteinExistence type="predicted"/>
<accession>A0A4Y3PQ68</accession>
<dbReference type="Pfam" id="PF13602">
    <property type="entry name" value="ADH_zinc_N_2"/>
    <property type="match status" value="1"/>
</dbReference>
<evidence type="ECO:0000313" key="3">
    <source>
        <dbReference type="Proteomes" id="UP000316882"/>
    </source>
</evidence>
<evidence type="ECO:0000256" key="1">
    <source>
        <dbReference type="SAM" id="MobiDB-lite"/>
    </source>
</evidence>